<dbReference type="Proteomes" id="UP000428260">
    <property type="component" value="Chromosome"/>
</dbReference>
<dbReference type="Gene3D" id="2.60.120.260">
    <property type="entry name" value="Galactose-binding domain-like"/>
    <property type="match status" value="1"/>
</dbReference>
<protein>
    <recommendedName>
        <fullName evidence="5">Glycosyl hydrolases family 2 sugar binding domain-containing protein</fullName>
    </recommendedName>
</protein>
<dbReference type="RefSeq" id="WP_158863250.1">
    <property type="nucleotide sequence ID" value="NZ_CP046401.1"/>
</dbReference>
<evidence type="ECO:0000256" key="2">
    <source>
        <dbReference type="ARBA" id="ARBA00022801"/>
    </source>
</evidence>
<dbReference type="AlphaFoldDB" id="A0A6I6JRJ2"/>
<dbReference type="GO" id="GO:0016787">
    <property type="term" value="F:hydrolase activity"/>
    <property type="evidence" value="ECO:0007669"/>
    <property type="project" value="UniProtKB-KW"/>
</dbReference>
<dbReference type="Pfam" id="PF17132">
    <property type="entry name" value="Glyco_hydro_106"/>
    <property type="match status" value="1"/>
</dbReference>
<dbReference type="PANTHER" id="PTHR43817:SF1">
    <property type="entry name" value="HYDROLASE, FAMILY 43, PUTATIVE (AFU_ORTHOLOGUE AFUA_3G01660)-RELATED"/>
    <property type="match status" value="1"/>
</dbReference>
<proteinExistence type="predicted"/>
<evidence type="ECO:0008006" key="5">
    <source>
        <dbReference type="Google" id="ProtNLM"/>
    </source>
</evidence>
<sequence>MLEIRQLILLFCGIFCLYSCSQNLQKQIPVVPSKTELNRSFGKYDEELFLSPPKIYHPETWFHFIGGNVAKEGITADLEAIAGAGISGIQLFHGQFGGPWPGVDEQIACLSPNWDDAVKFTAEECKRLGLRFTMQNCPGWAMSGGPWIKPENAMRHLVYSRTDVSGVVDTTLLVPQPSKEEWRDYQEVAVLAFPTPQGDTGEKLIPQNVTGENGVLWKDFFLGKTDKLKLPPVSEGQSHWMELSFSGSETLRTIQFSSVRSFNSNWAYEPGIKIQVQAVLSENKTKDILNIEMPPSNWQDYKPISLACSEVENVQTYRINIQNQHEMTLTGMDFLSAARKNNWEAEAGWTLRGFVRGSEHPSQSVEAFIDPSKILDISEKMNESGHLKWNAPAGKWTVLRIGHVNTGKKNAPAPPEGTGWECNKLSEIGPDSHFAGYIGRLANGPLAGGLLNGMLLDSWECETQTWTKNMESDFDSISGYALRKWLPAVFGYVINDQETTSDFLLDWRSTIGDLFANKFYGRMAELGKQNGLTVAYETAAGDIFPADILEYYKYADVPMCEYWQPLSDNFVGSSNFKPIKPTVSAARLYGKPRVAAEAFTSFDLTWDEHLSMLKEIANIKAVDGVTHQVFHTYTHNPRTDFLPPGTSFGSSIGTPFLRGQTWWKHMPEFVNYLSRCNYLLERGKPVSDVLWYLGDEISHKPNQNAPFPEGFKYDYCNLDILLNRLSVDDGKLVTPEGLSYRLLWLPENERMLPETLEKIYELLQKGATIVGSAPQSLATLKDKENAQKRFDDAVQKIWGDNSKFTGERQVGKGRVISGMTIFEAVEKLNLEPDVTGGDALWLHRSVKGADWYFVCSPAGKTFKGDLSFNTSGNPELWDPLTGEVTSLATREENNRSVVSFDLAQAGSCFIVFRHDSKEKKEVSQKHSQTVLAELNQRWELSFPGGWGAPENIQLDSLTAWKDLEISSEGKAFSGSATYSVSFNLDEVKPEMDYILDLGKVEMIAVVSLNGKELRTLWSPPFRLNINEAIKEGKNDLTIEVTSSWFNRLVYDAGQAEENRKTWMISGPSMDAPLRESGLMGPVTISYGNN</sequence>
<dbReference type="PANTHER" id="PTHR43817">
    <property type="entry name" value="GLYCOSYL HYDROLASE"/>
    <property type="match status" value="1"/>
</dbReference>
<dbReference type="SUPFAM" id="SSF49785">
    <property type="entry name" value="Galactose-binding domain-like"/>
    <property type="match status" value="1"/>
</dbReference>
<keyword evidence="4" id="KW-1185">Reference proteome</keyword>
<reference evidence="3 4" key="1">
    <citation type="submission" date="2019-11" db="EMBL/GenBank/DDBJ databases">
        <authorList>
            <person name="Zheng R.K."/>
            <person name="Sun C.M."/>
        </authorList>
    </citation>
    <scope>NUCLEOTIDE SEQUENCE [LARGE SCALE GENOMIC DNA]</scope>
    <source>
        <strain evidence="3 4">WC007</strain>
    </source>
</reference>
<organism evidence="3 4">
    <name type="scientific">Maribellus comscasis</name>
    <dbReference type="NCBI Taxonomy" id="2681766"/>
    <lineage>
        <taxon>Bacteria</taxon>
        <taxon>Pseudomonadati</taxon>
        <taxon>Bacteroidota</taxon>
        <taxon>Bacteroidia</taxon>
        <taxon>Marinilabiliales</taxon>
        <taxon>Prolixibacteraceae</taxon>
        <taxon>Maribellus</taxon>
    </lineage>
</organism>
<evidence type="ECO:0000313" key="3">
    <source>
        <dbReference type="EMBL" id="QGY42777.1"/>
    </source>
</evidence>
<dbReference type="InterPro" id="IPR008979">
    <property type="entry name" value="Galactose-bd-like_sf"/>
</dbReference>
<dbReference type="NCBIfam" id="NF045579">
    <property type="entry name" value="rhamnoside_JR"/>
    <property type="match status" value="1"/>
</dbReference>
<dbReference type="KEGG" id="mcos:GM418_03650"/>
<keyword evidence="1" id="KW-0732">Signal</keyword>
<dbReference type="EMBL" id="CP046401">
    <property type="protein sequence ID" value="QGY42777.1"/>
    <property type="molecule type" value="Genomic_DNA"/>
</dbReference>
<evidence type="ECO:0000313" key="4">
    <source>
        <dbReference type="Proteomes" id="UP000428260"/>
    </source>
</evidence>
<name>A0A6I6JRJ2_9BACT</name>
<accession>A0A6I6JRJ2</accession>
<keyword evidence="2" id="KW-0378">Hydrolase</keyword>
<evidence type="ECO:0000256" key="1">
    <source>
        <dbReference type="ARBA" id="ARBA00022729"/>
    </source>
</evidence>
<gene>
    <name evidence="3" type="ORF">GM418_03650</name>
</gene>